<evidence type="ECO:0000313" key="1">
    <source>
        <dbReference type="EMBL" id="AEP36226.1"/>
    </source>
</evidence>
<dbReference type="OrthoDB" id="9132364at2"/>
<evidence type="ECO:0000313" key="2">
    <source>
        <dbReference type="Proteomes" id="UP000009284"/>
    </source>
</evidence>
<dbReference type="RefSeq" id="WP_014111124.1">
    <property type="nucleotide sequence ID" value="NC_016043.1"/>
</dbReference>
<proteinExistence type="predicted"/>
<accession>G4QCU6</accession>
<reference key="1">
    <citation type="submission" date="2011-09" db="EMBL/GenBank/DDBJ databases">
        <title>Genomic characterization of the Taylorella genus.</title>
        <authorList>
            <person name="Hebert L."/>
            <person name="Moumen B."/>
            <person name="Pons N."/>
            <person name="Duquesne F."/>
            <person name="Breuil M.-F."/>
            <person name="Goux D."/>
            <person name="Batto J.-M."/>
            <person name="Renault P."/>
            <person name="Laugier C."/>
            <person name="Petry S."/>
        </authorList>
    </citation>
    <scope>NUCLEOTIDE SEQUENCE</scope>
    <source>
        <strain>MCE3</strain>
    </source>
</reference>
<organism evidence="1 2">
    <name type="scientific">Taylorella asinigenitalis (strain MCE3)</name>
    <dbReference type="NCBI Taxonomy" id="1008459"/>
    <lineage>
        <taxon>Bacteria</taxon>
        <taxon>Pseudomonadati</taxon>
        <taxon>Pseudomonadota</taxon>
        <taxon>Betaproteobacteria</taxon>
        <taxon>Burkholderiales</taxon>
        <taxon>Alcaligenaceae</taxon>
        <taxon>Taylorella</taxon>
    </lineage>
</organism>
<protein>
    <submittedName>
        <fullName evidence="1">Putative phage protein</fullName>
    </submittedName>
</protein>
<name>G4QCU6_TAYAM</name>
<gene>
    <name evidence="1" type="ordered locus">TASI_0451</name>
</gene>
<dbReference type="HOGENOM" id="CLU_1585676_0_0_4"/>
<dbReference type="KEGG" id="tas:TASI_0451"/>
<dbReference type="STRING" id="1008459.TASI_0451"/>
<dbReference type="EMBL" id="CP003059">
    <property type="protein sequence ID" value="AEP36226.1"/>
    <property type="molecule type" value="Genomic_DNA"/>
</dbReference>
<dbReference type="Proteomes" id="UP000009284">
    <property type="component" value="Chromosome"/>
</dbReference>
<keyword evidence="2" id="KW-1185">Reference proteome</keyword>
<reference evidence="1 2" key="2">
    <citation type="journal article" date="2012" name="PLoS ONE">
        <title>Genomic characterization of the taylorella genus.</title>
        <authorList>
            <person name="Hebert L."/>
            <person name="Moumen B."/>
            <person name="Pons N."/>
            <person name="Duquesne F."/>
            <person name="Breuil M.F."/>
            <person name="Goux D."/>
            <person name="Batto J.M."/>
            <person name="Laugier C."/>
            <person name="Renault P."/>
            <person name="Petry S."/>
        </authorList>
    </citation>
    <scope>NUCLEOTIDE SEQUENCE [LARGE SCALE GENOMIC DNA]</scope>
    <source>
        <strain evidence="1 2">MCE3</strain>
    </source>
</reference>
<dbReference type="AlphaFoldDB" id="G4QCU6"/>
<sequence>MTYHYLHHGGKPTNNDGNIYPQAKISRNDNLMQAAHKSPVAFANSRMLDFSPNGTQEALLQYVKETKIEVDDKITLSAIPAKCLLIGFAWEVLEAEDGIQFDLATEYSGLSLGSLDVSTVGSGFVEVEDTWIKEGDYVTATVKAFPSTVPSKAKFSVSPIFFVPFIGN</sequence>